<keyword evidence="2" id="KW-1185">Reference proteome</keyword>
<protein>
    <submittedName>
        <fullName evidence="1">Uncharacterized protein</fullName>
    </submittedName>
</protein>
<name>A0AAV1IF86_9CHLO</name>
<dbReference type="Proteomes" id="UP001314263">
    <property type="component" value="Unassembled WGS sequence"/>
</dbReference>
<dbReference type="Gene3D" id="1.25.10.10">
    <property type="entry name" value="Leucine-rich Repeat Variant"/>
    <property type="match status" value="1"/>
</dbReference>
<organism evidence="1 2">
    <name type="scientific">Coccomyxa viridis</name>
    <dbReference type="NCBI Taxonomy" id="1274662"/>
    <lineage>
        <taxon>Eukaryota</taxon>
        <taxon>Viridiplantae</taxon>
        <taxon>Chlorophyta</taxon>
        <taxon>core chlorophytes</taxon>
        <taxon>Trebouxiophyceae</taxon>
        <taxon>Trebouxiophyceae incertae sedis</taxon>
        <taxon>Coccomyxaceae</taxon>
        <taxon>Coccomyxa</taxon>
    </lineage>
</organism>
<dbReference type="InterPro" id="IPR011989">
    <property type="entry name" value="ARM-like"/>
</dbReference>
<comment type="caution">
    <text evidence="1">The sequence shown here is derived from an EMBL/GenBank/DDBJ whole genome shotgun (WGS) entry which is preliminary data.</text>
</comment>
<sequence>MLHFEDLQEWDQTVEEKGVALCDAFEALQEHLNFTQHDDELPTSFVVAAIAAAKESAWPPQLLKQTLEALFNAIQDCVSPANDVTGSHTTQMGECDRQANMSGIGEALYKKGVLCISILCHALRSQTPWALQAADGRGAKKRNRGMTPVQWLSIKQTGVRHLHTIQSAIIRGNWHMSSHDYGAVLKLVQLTALDLALDLSEAASKSLKEMLTEILSAPFLAATELNGDAAAAHLQLLSIFCHANQHTVQAVGLLLGIMTHLYSCQDPPVACVGIVASLAHSAGGYLQDSKAATQNAGPTENTKLGTVLSLLVSFCAVHAHAAWLVYTLLLTDLPDILASSVPGIRKVALELAVAALKAGLGSPPKHVAPTALKLILAGMADKDALVRAKAVQGLSEGLPTVLQQDALLLQPIITNLRARLADKAPSVRKKALHCVLALCNAVAASDARSSSLDRTAVSSALFRLLGLLIKPPYKCPLAPADGERQEAARVMLVLGESLSPTAHAASVIVASARTAGIDALPLLRAVQGMGLRLGPGEFRALVNDESIHIDTGVFLAPDGLSNAMQLFSRQAAHLCTAMRGSSMYQAHLCSFFALLGAMPQCLRAEADAIMLMIRTARDTTEHPAAEAQPGTGPGPDADFDYMQRAQATRMDEAAAPSCMETLLADFEPCVFLPLLLESAADPSNATIQVSALHAVAEYAALSESIASEMCAIVTSTLNNFYRKASTPDAAAAAVILAALSAAEKLLESFPGMQEAVMAPIGSLACCAGAPAKIQEAAALTFGRLFLMPSIRVSTLLGHVGAGICAGNSKVKALMCHLLKAAAGAHAQPWSILFSAYASTPVAVRRQVAQVLLDEVLRPEDLCQEQLAEATLQAYLLAPCPDSSAAALTILACTQPSCKHLKRLEEHLKAAKPAEGPDEKAYGQLRRFVQNAKQTGRSVEGKTVKSLQQSIYILLRK</sequence>
<reference evidence="1 2" key="1">
    <citation type="submission" date="2023-10" db="EMBL/GenBank/DDBJ databases">
        <authorList>
            <person name="Maclean D."/>
            <person name="Macfadyen A."/>
        </authorList>
    </citation>
    <scope>NUCLEOTIDE SEQUENCE [LARGE SCALE GENOMIC DNA]</scope>
</reference>
<dbReference type="SUPFAM" id="SSF48371">
    <property type="entry name" value="ARM repeat"/>
    <property type="match status" value="1"/>
</dbReference>
<gene>
    <name evidence="1" type="ORF">CVIRNUC_009095</name>
</gene>
<dbReference type="AlphaFoldDB" id="A0AAV1IF86"/>
<evidence type="ECO:0000313" key="1">
    <source>
        <dbReference type="EMBL" id="CAK0785882.1"/>
    </source>
</evidence>
<dbReference type="InterPro" id="IPR016024">
    <property type="entry name" value="ARM-type_fold"/>
</dbReference>
<dbReference type="EMBL" id="CAUYUE010000013">
    <property type="protein sequence ID" value="CAK0785882.1"/>
    <property type="molecule type" value="Genomic_DNA"/>
</dbReference>
<evidence type="ECO:0000313" key="2">
    <source>
        <dbReference type="Proteomes" id="UP001314263"/>
    </source>
</evidence>
<proteinExistence type="predicted"/>
<accession>A0AAV1IF86</accession>